<keyword evidence="4" id="KW-1185">Reference proteome</keyword>
<comment type="caution">
    <text evidence="3">The sequence shown here is derived from an EMBL/GenBank/DDBJ whole genome shotgun (WGS) entry which is preliminary data.</text>
</comment>
<name>A0A9X1VJP4_9BACT</name>
<evidence type="ECO:0000256" key="2">
    <source>
        <dbReference type="SAM" id="SignalP"/>
    </source>
</evidence>
<sequence length="87" mass="9733">MKRHSVLLAIVALLSASFCAHAQNAPTPKGKAEERKRSGKHTAEVISKQASYNDHYATKDTAAFNRKFRRFSRPATFPVPIPVRKVK</sequence>
<keyword evidence="2" id="KW-0732">Signal</keyword>
<dbReference type="RefSeq" id="WP_241938107.1">
    <property type="nucleotide sequence ID" value="NZ_JALBGC010000006.1"/>
</dbReference>
<reference evidence="3" key="1">
    <citation type="submission" date="2022-03" db="EMBL/GenBank/DDBJ databases">
        <title>Bacterial whole genome sequence for Hymenobacter sp. DH14.</title>
        <authorList>
            <person name="Le V."/>
        </authorList>
    </citation>
    <scope>NUCLEOTIDE SEQUENCE</scope>
    <source>
        <strain evidence="3">DH14</strain>
    </source>
</reference>
<organism evidence="3 4">
    <name type="scientific">Hymenobacter cyanobacteriorum</name>
    <dbReference type="NCBI Taxonomy" id="2926463"/>
    <lineage>
        <taxon>Bacteria</taxon>
        <taxon>Pseudomonadati</taxon>
        <taxon>Bacteroidota</taxon>
        <taxon>Cytophagia</taxon>
        <taxon>Cytophagales</taxon>
        <taxon>Hymenobacteraceae</taxon>
        <taxon>Hymenobacter</taxon>
    </lineage>
</organism>
<feature type="region of interest" description="Disordered" evidence="1">
    <location>
        <begin position="24"/>
        <end position="47"/>
    </location>
</feature>
<dbReference type="AlphaFoldDB" id="A0A9X1VJP4"/>
<evidence type="ECO:0000313" key="3">
    <source>
        <dbReference type="EMBL" id="MCI1189898.1"/>
    </source>
</evidence>
<feature type="signal peptide" evidence="2">
    <location>
        <begin position="1"/>
        <end position="22"/>
    </location>
</feature>
<evidence type="ECO:0000313" key="4">
    <source>
        <dbReference type="Proteomes" id="UP001139193"/>
    </source>
</evidence>
<proteinExistence type="predicted"/>
<feature type="chain" id="PRO_5040824889" evidence="2">
    <location>
        <begin position="23"/>
        <end position="87"/>
    </location>
</feature>
<protein>
    <submittedName>
        <fullName evidence="3">Uncharacterized protein</fullName>
    </submittedName>
</protein>
<dbReference type="EMBL" id="JALBGC010000006">
    <property type="protein sequence ID" value="MCI1189898.1"/>
    <property type="molecule type" value="Genomic_DNA"/>
</dbReference>
<dbReference type="Proteomes" id="UP001139193">
    <property type="component" value="Unassembled WGS sequence"/>
</dbReference>
<accession>A0A9X1VJP4</accession>
<evidence type="ECO:0000256" key="1">
    <source>
        <dbReference type="SAM" id="MobiDB-lite"/>
    </source>
</evidence>
<gene>
    <name evidence="3" type="ORF">MON38_20945</name>
</gene>